<organism evidence="2 3">
    <name type="scientific">Toxoplasma gondii p89</name>
    <dbReference type="NCBI Taxonomy" id="943119"/>
    <lineage>
        <taxon>Eukaryota</taxon>
        <taxon>Sar</taxon>
        <taxon>Alveolata</taxon>
        <taxon>Apicomplexa</taxon>
        <taxon>Conoidasida</taxon>
        <taxon>Coccidia</taxon>
        <taxon>Eucoccidiorida</taxon>
        <taxon>Eimeriorina</taxon>
        <taxon>Sarcocystidae</taxon>
        <taxon>Toxoplasma</taxon>
    </lineage>
</organism>
<reference evidence="2 3" key="1">
    <citation type="submission" date="2014-03" db="EMBL/GenBank/DDBJ databases">
        <authorList>
            <person name="Sibley D."/>
            <person name="Venepally P."/>
            <person name="Karamycheva S."/>
            <person name="Hadjithomas M."/>
            <person name="Khan A."/>
            <person name="Brunk B."/>
            <person name="Roos D."/>
            <person name="Caler E."/>
            <person name="Lorenzi H."/>
        </authorList>
    </citation>
    <scope>NUCLEOTIDE SEQUENCE [LARGE SCALE GENOMIC DNA]</scope>
    <source>
        <strain evidence="3">p89</strain>
    </source>
</reference>
<dbReference type="EMBL" id="AEYI02002261">
    <property type="protein sequence ID" value="KFG28958.1"/>
    <property type="molecule type" value="Genomic_DNA"/>
</dbReference>
<dbReference type="OrthoDB" id="330760at2759"/>
<gene>
    <name evidence="2" type="ORF">TGP89_288020</name>
</gene>
<evidence type="ECO:0000256" key="1">
    <source>
        <dbReference type="SAM" id="MobiDB-lite"/>
    </source>
</evidence>
<evidence type="ECO:0000313" key="2">
    <source>
        <dbReference type="EMBL" id="KFG28958.1"/>
    </source>
</evidence>
<name>A0A086J9Z0_TOXGO</name>
<feature type="region of interest" description="Disordered" evidence="1">
    <location>
        <begin position="65"/>
        <end position="98"/>
    </location>
</feature>
<proteinExistence type="predicted"/>
<dbReference type="Proteomes" id="UP000028828">
    <property type="component" value="Unassembled WGS sequence"/>
</dbReference>
<feature type="region of interest" description="Disordered" evidence="1">
    <location>
        <begin position="118"/>
        <end position="151"/>
    </location>
</feature>
<sequence>MASEADIQVRLRRLWQKQREIVASVEEQLLDLSFPPGGTFVDLEKAASRTESYVRLLFGRARAMDADDPASPRNGQEPGSVDPETGPRASSAEQRPDLASLMRVIKEIHVVTNRRAAGLPFGNSASADGGAGGENREPFDEQERSFRDGASRQLELQPFTEEQLALLQKLRGNLPPVATDESTQLRDSR</sequence>
<dbReference type="AlphaFoldDB" id="A0A086J9Z0"/>
<protein>
    <submittedName>
        <fullName evidence="2">Uncharacterized protein</fullName>
    </submittedName>
</protein>
<feature type="compositionally biased region" description="Basic and acidic residues" evidence="1">
    <location>
        <begin position="134"/>
        <end position="150"/>
    </location>
</feature>
<dbReference type="VEuPathDB" id="ToxoDB:TGP89_288020"/>
<accession>A0A086J9Z0</accession>
<comment type="caution">
    <text evidence="2">The sequence shown here is derived from an EMBL/GenBank/DDBJ whole genome shotgun (WGS) entry which is preliminary data.</text>
</comment>
<evidence type="ECO:0000313" key="3">
    <source>
        <dbReference type="Proteomes" id="UP000028828"/>
    </source>
</evidence>